<evidence type="ECO:0000256" key="1">
    <source>
        <dbReference type="SAM" id="Phobius"/>
    </source>
</evidence>
<accession>A0A553N7U1</accession>
<feature type="transmembrane region" description="Helical" evidence="1">
    <location>
        <begin position="7"/>
        <end position="28"/>
    </location>
</feature>
<dbReference type="SUPFAM" id="SSF53474">
    <property type="entry name" value="alpha/beta-Hydrolases"/>
    <property type="match status" value="1"/>
</dbReference>
<evidence type="ECO:0000313" key="2">
    <source>
        <dbReference type="EMBL" id="TRY61459.1"/>
    </source>
</evidence>
<dbReference type="Gene3D" id="3.40.50.1820">
    <property type="entry name" value="alpha/beta hydrolase"/>
    <property type="match status" value="1"/>
</dbReference>
<feature type="transmembrane region" description="Helical" evidence="1">
    <location>
        <begin position="48"/>
        <end position="65"/>
    </location>
</feature>
<reference evidence="2 3" key="1">
    <citation type="journal article" date="2018" name="Nat. Ecol. Evol.">
        <title>Genomic signatures of mitonuclear coevolution across populations of Tigriopus californicus.</title>
        <authorList>
            <person name="Barreto F.S."/>
            <person name="Watson E.T."/>
            <person name="Lima T.G."/>
            <person name="Willett C.S."/>
            <person name="Edmands S."/>
            <person name="Li W."/>
            <person name="Burton R.S."/>
        </authorList>
    </citation>
    <scope>NUCLEOTIDE SEQUENCE [LARGE SCALE GENOMIC DNA]</scope>
    <source>
        <strain evidence="2 3">San Diego</strain>
    </source>
</reference>
<dbReference type="EMBL" id="VCGU01000459">
    <property type="protein sequence ID" value="TRY61459.1"/>
    <property type="molecule type" value="Genomic_DNA"/>
</dbReference>
<comment type="caution">
    <text evidence="2">The sequence shown here is derived from an EMBL/GenBank/DDBJ whole genome shotgun (WGS) entry which is preliminary data.</text>
</comment>
<organism evidence="2 3">
    <name type="scientific">Tigriopus californicus</name>
    <name type="common">Marine copepod</name>
    <dbReference type="NCBI Taxonomy" id="6832"/>
    <lineage>
        <taxon>Eukaryota</taxon>
        <taxon>Metazoa</taxon>
        <taxon>Ecdysozoa</taxon>
        <taxon>Arthropoda</taxon>
        <taxon>Crustacea</taxon>
        <taxon>Multicrustacea</taxon>
        <taxon>Hexanauplia</taxon>
        <taxon>Copepoda</taxon>
        <taxon>Harpacticoida</taxon>
        <taxon>Harpacticidae</taxon>
        <taxon>Tigriopus</taxon>
    </lineage>
</organism>
<proteinExistence type="predicted"/>
<dbReference type="AlphaFoldDB" id="A0A553N7U1"/>
<evidence type="ECO:0008006" key="4">
    <source>
        <dbReference type="Google" id="ProtNLM"/>
    </source>
</evidence>
<feature type="transmembrane region" description="Helical" evidence="1">
    <location>
        <begin position="151"/>
        <end position="177"/>
    </location>
</feature>
<name>A0A553N7U1_TIGCA</name>
<sequence length="462" mass="51740">MGSKLKAYTLFGFTLVVTTLAILGVVTGLILTENRGPGPWPQVNHFQTVWYCLVLSFVAIQSIIIQATPDIIDSGPSKAWILLDNVYYGFILVLSLIHCISWAVFGRADLAIISAFTILLAASNAFLQSFRFHQATLARPDNRLKPDSSRSIVAMVALGLNSTLKALFLVICVLLSLGSIVHSLGLAQYPIIPGKYLTYSLDEAHTQTIYYRCEGNTTDLPPIIFESDGSHGLGDWLGILNAMEGRHRICVWDKPGLGFSDYMRFDQEQPIQFYHELIQALARQEPEFAPPYAFVGWGGGLNVIYQYALDHPENVHSLINLDGALEGVEFRLPAIINNLTETQAQEQFEADMRGRFQTFSLINGLGIPFGLVQFFISKQVHIILTHQSEEQVDTLVCQPRNLTLEACQFEKDYNRMIYEEKLAYFPQNGGHTVECTMDECNLGFYVFTNSSYTVQTVLDLLQ</sequence>
<dbReference type="InterPro" id="IPR029058">
    <property type="entry name" value="AB_hydrolase_fold"/>
</dbReference>
<dbReference type="Proteomes" id="UP000318571">
    <property type="component" value="Chromosome 8"/>
</dbReference>
<keyword evidence="1" id="KW-0812">Transmembrane</keyword>
<protein>
    <recommendedName>
        <fullName evidence="4">AB hydrolase-1 domain-containing protein</fullName>
    </recommendedName>
</protein>
<gene>
    <name evidence="2" type="ORF">TCAL_03167</name>
</gene>
<keyword evidence="1" id="KW-1133">Transmembrane helix</keyword>
<feature type="transmembrane region" description="Helical" evidence="1">
    <location>
        <begin position="86"/>
        <end position="105"/>
    </location>
</feature>
<keyword evidence="3" id="KW-1185">Reference proteome</keyword>
<evidence type="ECO:0000313" key="3">
    <source>
        <dbReference type="Proteomes" id="UP000318571"/>
    </source>
</evidence>
<feature type="transmembrane region" description="Helical" evidence="1">
    <location>
        <begin position="111"/>
        <end position="130"/>
    </location>
</feature>
<keyword evidence="1" id="KW-0472">Membrane</keyword>